<evidence type="ECO:0000313" key="3">
    <source>
        <dbReference type="Proteomes" id="UP000244069"/>
    </source>
</evidence>
<feature type="transmembrane region" description="Helical" evidence="1">
    <location>
        <begin position="88"/>
        <end position="107"/>
    </location>
</feature>
<dbReference type="Pfam" id="PF07332">
    <property type="entry name" value="Phage_holin_3_6"/>
    <property type="match status" value="1"/>
</dbReference>
<dbReference type="RefSeq" id="WP_107978433.1">
    <property type="nucleotide sequence ID" value="NZ_BMEZ01000030.1"/>
</dbReference>
<gene>
    <name evidence="2" type="ORF">C8N44_13216</name>
</gene>
<sequence length="120" mass="12901">MLHNLEWTVRSAIKRGATFLIGLLFVLIGAGFLTHAAFLALAEWRDTIFALQVLGGVYFVIGGIFMFMSRRPRVPVPPAPMTAAATPGLGGTAMLVLAEAFMSGIDAGRSARARRKEPLD</sequence>
<organism evidence="2 3">
    <name type="scientific">Allosediminivita pacifica</name>
    <dbReference type="NCBI Taxonomy" id="1267769"/>
    <lineage>
        <taxon>Bacteria</taxon>
        <taxon>Pseudomonadati</taxon>
        <taxon>Pseudomonadota</taxon>
        <taxon>Alphaproteobacteria</taxon>
        <taxon>Rhodobacterales</taxon>
        <taxon>Paracoccaceae</taxon>
        <taxon>Allosediminivita</taxon>
    </lineage>
</organism>
<dbReference type="InterPro" id="IPR009937">
    <property type="entry name" value="Phage_holin_3_6"/>
</dbReference>
<dbReference type="AlphaFoldDB" id="A0A2T6ABC9"/>
<keyword evidence="1" id="KW-0472">Membrane</keyword>
<keyword evidence="1" id="KW-1133">Transmembrane helix</keyword>
<reference evidence="2 3" key="1">
    <citation type="submission" date="2018-04" db="EMBL/GenBank/DDBJ databases">
        <title>Genomic Encyclopedia of Archaeal and Bacterial Type Strains, Phase II (KMG-II): from individual species to whole genera.</title>
        <authorList>
            <person name="Goeker M."/>
        </authorList>
    </citation>
    <scope>NUCLEOTIDE SEQUENCE [LARGE SCALE GENOMIC DNA]</scope>
    <source>
        <strain evidence="2 3">DSM 29329</strain>
    </source>
</reference>
<proteinExistence type="predicted"/>
<feature type="transmembrane region" description="Helical" evidence="1">
    <location>
        <begin position="48"/>
        <end position="68"/>
    </location>
</feature>
<accession>A0A2T6ABC9</accession>
<protein>
    <submittedName>
        <fullName evidence="2">Putative superfamily III holin-X</fullName>
    </submittedName>
</protein>
<dbReference type="Proteomes" id="UP000244069">
    <property type="component" value="Unassembled WGS sequence"/>
</dbReference>
<keyword evidence="1" id="KW-0812">Transmembrane</keyword>
<evidence type="ECO:0000256" key="1">
    <source>
        <dbReference type="SAM" id="Phobius"/>
    </source>
</evidence>
<dbReference type="EMBL" id="QBKN01000032">
    <property type="protein sequence ID" value="PTX41111.1"/>
    <property type="molecule type" value="Genomic_DNA"/>
</dbReference>
<keyword evidence="3" id="KW-1185">Reference proteome</keyword>
<comment type="caution">
    <text evidence="2">The sequence shown here is derived from an EMBL/GenBank/DDBJ whole genome shotgun (WGS) entry which is preliminary data.</text>
</comment>
<name>A0A2T6ABC9_9RHOB</name>
<feature type="transmembrane region" description="Helical" evidence="1">
    <location>
        <begin position="20"/>
        <end position="41"/>
    </location>
</feature>
<evidence type="ECO:0000313" key="2">
    <source>
        <dbReference type="EMBL" id="PTX41111.1"/>
    </source>
</evidence>